<name>A0ABP8GCU1_9BURK</name>
<evidence type="ECO:0000313" key="2">
    <source>
        <dbReference type="EMBL" id="GAA4322001.1"/>
    </source>
</evidence>
<feature type="compositionally biased region" description="Acidic residues" evidence="1">
    <location>
        <begin position="226"/>
        <end position="235"/>
    </location>
</feature>
<dbReference type="RefSeq" id="WP_345245335.1">
    <property type="nucleotide sequence ID" value="NZ_BAABFO010000001.1"/>
</dbReference>
<feature type="region of interest" description="Disordered" evidence="1">
    <location>
        <begin position="158"/>
        <end position="235"/>
    </location>
</feature>
<gene>
    <name evidence="2" type="ORF">GCM10023144_01630</name>
</gene>
<protein>
    <submittedName>
        <fullName evidence="2">Uncharacterized protein</fullName>
    </submittedName>
</protein>
<evidence type="ECO:0000313" key="3">
    <source>
        <dbReference type="Proteomes" id="UP001501671"/>
    </source>
</evidence>
<reference evidence="3" key="1">
    <citation type="journal article" date="2019" name="Int. J. Syst. Evol. Microbiol.">
        <title>The Global Catalogue of Microorganisms (GCM) 10K type strain sequencing project: providing services to taxonomists for standard genome sequencing and annotation.</title>
        <authorList>
            <consortium name="The Broad Institute Genomics Platform"/>
            <consortium name="The Broad Institute Genome Sequencing Center for Infectious Disease"/>
            <person name="Wu L."/>
            <person name="Ma J."/>
        </authorList>
    </citation>
    <scope>NUCLEOTIDE SEQUENCE [LARGE SCALE GENOMIC DNA]</scope>
    <source>
        <strain evidence="3">JCM 17666</strain>
    </source>
</reference>
<proteinExistence type="predicted"/>
<accession>A0ABP8GCU1</accession>
<comment type="caution">
    <text evidence="2">The sequence shown here is derived from an EMBL/GenBank/DDBJ whole genome shotgun (WGS) entry which is preliminary data.</text>
</comment>
<dbReference type="EMBL" id="BAABFO010000001">
    <property type="protein sequence ID" value="GAA4322001.1"/>
    <property type="molecule type" value="Genomic_DNA"/>
</dbReference>
<dbReference type="Proteomes" id="UP001501671">
    <property type="component" value="Unassembled WGS sequence"/>
</dbReference>
<sequence length="235" mass="25164">MQAFNLDHQPAQLVGIKLREELKDERGLPDVYLSFLCRMSAAALAMISPELRTFLYKSGAQQDIDGSDDGDSLRFPELGKQHVSKKVTGAHFTLHYGVGESNGVSTEPVSEDTQIDKFTLDPQEGGTVLVGFRVWGKFTGPQIGSLALTLGHETAISTHCPEPAQGQLLDESGQPKKRARKGKTKAEADAQWPFPQNGAAPADPSDPPPVDDDPFAGSDLARGADGEADEALEPA</sequence>
<keyword evidence="3" id="KW-1185">Reference proteome</keyword>
<organism evidence="2 3">
    <name type="scientific">Pigmentiphaga soli</name>
    <dbReference type="NCBI Taxonomy" id="1007095"/>
    <lineage>
        <taxon>Bacteria</taxon>
        <taxon>Pseudomonadati</taxon>
        <taxon>Pseudomonadota</taxon>
        <taxon>Betaproteobacteria</taxon>
        <taxon>Burkholderiales</taxon>
        <taxon>Alcaligenaceae</taxon>
        <taxon>Pigmentiphaga</taxon>
    </lineage>
</organism>
<evidence type="ECO:0000256" key="1">
    <source>
        <dbReference type="SAM" id="MobiDB-lite"/>
    </source>
</evidence>